<dbReference type="Proteomes" id="UP000002640">
    <property type="component" value="Unassembled WGS sequence"/>
</dbReference>
<feature type="compositionally biased region" description="Basic and acidic residues" evidence="1">
    <location>
        <begin position="529"/>
        <end position="540"/>
    </location>
</feature>
<dbReference type="InParanoid" id="G4Z296"/>
<dbReference type="KEGG" id="psoj:PHYSODRAFT_312567"/>
<evidence type="ECO:0000256" key="1">
    <source>
        <dbReference type="SAM" id="MobiDB-lite"/>
    </source>
</evidence>
<feature type="compositionally biased region" description="Basic and acidic residues" evidence="1">
    <location>
        <begin position="579"/>
        <end position="588"/>
    </location>
</feature>
<dbReference type="OMA" id="YQTQYLM"/>
<dbReference type="RefSeq" id="XP_009521957.1">
    <property type="nucleotide sequence ID" value="XM_009523662.1"/>
</dbReference>
<keyword evidence="3" id="KW-1185">Reference proteome</keyword>
<dbReference type="PANTHER" id="PTHR37028">
    <property type="entry name" value="UNNAMED PRODUCT-RELATED"/>
    <property type="match status" value="1"/>
</dbReference>
<feature type="region of interest" description="Disordered" evidence="1">
    <location>
        <begin position="474"/>
        <end position="512"/>
    </location>
</feature>
<feature type="compositionally biased region" description="Polar residues" evidence="1">
    <location>
        <begin position="590"/>
        <end position="608"/>
    </location>
</feature>
<proteinExistence type="predicted"/>
<protein>
    <submittedName>
        <fullName evidence="2">Uncharacterized protein</fullName>
    </submittedName>
</protein>
<name>G4Z296_PHYSP</name>
<organism evidence="2 3">
    <name type="scientific">Phytophthora sojae (strain P6497)</name>
    <name type="common">Soybean stem and root rot agent</name>
    <name type="synonym">Phytophthora megasperma f. sp. glycines</name>
    <dbReference type="NCBI Taxonomy" id="1094619"/>
    <lineage>
        <taxon>Eukaryota</taxon>
        <taxon>Sar</taxon>
        <taxon>Stramenopiles</taxon>
        <taxon>Oomycota</taxon>
        <taxon>Peronosporomycetes</taxon>
        <taxon>Peronosporales</taxon>
        <taxon>Peronosporaceae</taxon>
        <taxon>Phytophthora</taxon>
    </lineage>
</organism>
<evidence type="ECO:0000313" key="3">
    <source>
        <dbReference type="Proteomes" id="UP000002640"/>
    </source>
</evidence>
<feature type="region of interest" description="Disordered" evidence="1">
    <location>
        <begin position="579"/>
        <end position="608"/>
    </location>
</feature>
<dbReference type="GeneID" id="20643504"/>
<accession>G4Z296</accession>
<evidence type="ECO:0000313" key="2">
    <source>
        <dbReference type="EMBL" id="EGZ19240.1"/>
    </source>
</evidence>
<feature type="region of interest" description="Disordered" evidence="1">
    <location>
        <begin position="529"/>
        <end position="567"/>
    </location>
</feature>
<dbReference type="EMBL" id="JH159153">
    <property type="protein sequence ID" value="EGZ19240.1"/>
    <property type="molecule type" value="Genomic_DNA"/>
</dbReference>
<feature type="region of interest" description="Disordered" evidence="1">
    <location>
        <begin position="1"/>
        <end position="29"/>
    </location>
</feature>
<reference evidence="2 3" key="1">
    <citation type="journal article" date="2006" name="Science">
        <title>Phytophthora genome sequences uncover evolutionary origins and mechanisms of pathogenesis.</title>
        <authorList>
            <person name="Tyler B.M."/>
            <person name="Tripathy S."/>
            <person name="Zhang X."/>
            <person name="Dehal P."/>
            <person name="Jiang R.H."/>
            <person name="Aerts A."/>
            <person name="Arredondo F.D."/>
            <person name="Baxter L."/>
            <person name="Bensasson D."/>
            <person name="Beynon J.L."/>
            <person name="Chapman J."/>
            <person name="Damasceno C.M."/>
            <person name="Dorrance A.E."/>
            <person name="Dou D."/>
            <person name="Dickerman A.W."/>
            <person name="Dubchak I.L."/>
            <person name="Garbelotto M."/>
            <person name="Gijzen M."/>
            <person name="Gordon S.G."/>
            <person name="Govers F."/>
            <person name="Grunwald N.J."/>
            <person name="Huang W."/>
            <person name="Ivors K.L."/>
            <person name="Jones R.W."/>
            <person name="Kamoun S."/>
            <person name="Krampis K."/>
            <person name="Lamour K.H."/>
            <person name="Lee M.K."/>
            <person name="McDonald W.H."/>
            <person name="Medina M."/>
            <person name="Meijer H.J."/>
            <person name="Nordberg E.K."/>
            <person name="Maclean D.J."/>
            <person name="Ospina-Giraldo M.D."/>
            <person name="Morris P.F."/>
            <person name="Phuntumart V."/>
            <person name="Putnam N.H."/>
            <person name="Rash S."/>
            <person name="Rose J.K."/>
            <person name="Sakihama Y."/>
            <person name="Salamov A.A."/>
            <person name="Savidor A."/>
            <person name="Scheuring C.F."/>
            <person name="Smith B.M."/>
            <person name="Sobral B.W."/>
            <person name="Terry A."/>
            <person name="Torto-Alalibo T.A."/>
            <person name="Win J."/>
            <person name="Xu Z."/>
            <person name="Zhang H."/>
            <person name="Grigoriev I.V."/>
            <person name="Rokhsar D.S."/>
            <person name="Boore J.L."/>
        </authorList>
    </citation>
    <scope>NUCLEOTIDE SEQUENCE [LARGE SCALE GENOMIC DNA]</scope>
    <source>
        <strain evidence="2 3">P6497</strain>
    </source>
</reference>
<dbReference type="PANTHER" id="PTHR37028:SF4">
    <property type="entry name" value="ALMS MOTIF DOMAIN-CONTAINING PROTEIN"/>
    <property type="match status" value="1"/>
</dbReference>
<gene>
    <name evidence="2" type="ORF">PHYSODRAFT_312567</name>
</gene>
<sequence>MEQLRECTFHPNVLKPPRSLPKEKALSSTGRPGITEFQWLTLSPRQKIFRRDENSSSNEACDVDQNVIQRLHLDGTARYDSRERARAALEAQEMEECTFKPKINPTSKSMFSMVDHKPLHHRVSDLQRAKAEYIERIREQLDLEEYGPLSFTPMINPKSREIATNKLAEREADAFIHARPGKPRSQQVTDRLAEDADAVAERRLATQEYFDMWNEQPFAPKISETSKRIVEQKPEFKMDFVARQQYFQSRDQEKMEALEGFCDEDYARGERLTFKPDIGNAEGVLKQLRPDRCNESSQQKLYRLTYNDQREAELKKQRLREEQYAQYTFKPEINPVSKALGKPSTLDELSHPVRDIQQDLPASKRSPPQDRRSAGDSSASRVALRQYFANKRFRSRVALEMEEASKAECTFQPTLIASKNRKSSASTNKLYNREPRSRTKLEWQSENLLHLIEAERQKKEDEIEAKRNAQELKELEECTFRPNIQKPRRRGNSDAKGSPSPPRDSDTQDKPVIVRGLGRFLELRELARKQQAEQKQREQKVFAPNKSYEPRSYTVPKPFKLSESSKDSIRRRLKVREEMRAKEREECTFKPQTVSSQSRRVLQNMLNN</sequence>
<feature type="region of interest" description="Disordered" evidence="1">
    <location>
        <begin position="353"/>
        <end position="380"/>
    </location>
</feature>
<dbReference type="AlphaFoldDB" id="G4Z296"/>